<gene>
    <name evidence="3" type="ORF">B0F90DRAFT_1727490</name>
</gene>
<keyword evidence="4" id="KW-1185">Reference proteome</keyword>
<feature type="transmembrane region" description="Helical" evidence="2">
    <location>
        <begin position="178"/>
        <end position="205"/>
    </location>
</feature>
<feature type="compositionally biased region" description="Low complexity" evidence="1">
    <location>
        <begin position="332"/>
        <end position="352"/>
    </location>
</feature>
<evidence type="ECO:0000313" key="3">
    <source>
        <dbReference type="EMBL" id="KAI0299651.1"/>
    </source>
</evidence>
<feature type="region of interest" description="Disordered" evidence="1">
    <location>
        <begin position="237"/>
        <end position="256"/>
    </location>
</feature>
<feature type="transmembrane region" description="Helical" evidence="2">
    <location>
        <begin position="73"/>
        <end position="94"/>
    </location>
</feature>
<protein>
    <submittedName>
        <fullName evidence="3">Uncharacterized protein</fullName>
    </submittedName>
</protein>
<reference evidence="3" key="1">
    <citation type="journal article" date="2022" name="New Phytol.">
        <title>Evolutionary transition to the ectomycorrhizal habit in the genomes of a hyperdiverse lineage of mushroom-forming fungi.</title>
        <authorList>
            <person name="Looney B."/>
            <person name="Miyauchi S."/>
            <person name="Morin E."/>
            <person name="Drula E."/>
            <person name="Courty P.E."/>
            <person name="Kohler A."/>
            <person name="Kuo A."/>
            <person name="LaButti K."/>
            <person name="Pangilinan J."/>
            <person name="Lipzen A."/>
            <person name="Riley R."/>
            <person name="Andreopoulos W."/>
            <person name="He G."/>
            <person name="Johnson J."/>
            <person name="Nolan M."/>
            <person name="Tritt A."/>
            <person name="Barry K.W."/>
            <person name="Grigoriev I.V."/>
            <person name="Nagy L.G."/>
            <person name="Hibbett D."/>
            <person name="Henrissat B."/>
            <person name="Matheny P.B."/>
            <person name="Labbe J."/>
            <person name="Martin F.M."/>
        </authorList>
    </citation>
    <scope>NUCLEOTIDE SEQUENCE</scope>
    <source>
        <strain evidence="3">BPL690</strain>
    </source>
</reference>
<dbReference type="EMBL" id="WTXG01000022">
    <property type="protein sequence ID" value="KAI0299651.1"/>
    <property type="molecule type" value="Genomic_DNA"/>
</dbReference>
<evidence type="ECO:0000256" key="2">
    <source>
        <dbReference type="SAM" id="Phobius"/>
    </source>
</evidence>
<keyword evidence="2" id="KW-0812">Transmembrane</keyword>
<evidence type="ECO:0000256" key="1">
    <source>
        <dbReference type="SAM" id="MobiDB-lite"/>
    </source>
</evidence>
<dbReference type="Proteomes" id="UP001203297">
    <property type="component" value="Unassembled WGS sequence"/>
</dbReference>
<evidence type="ECO:0000313" key="4">
    <source>
        <dbReference type="Proteomes" id="UP001203297"/>
    </source>
</evidence>
<accession>A0AAD4M2B4</accession>
<feature type="transmembrane region" description="Helical" evidence="2">
    <location>
        <begin position="30"/>
        <end position="53"/>
    </location>
</feature>
<organism evidence="3 4">
    <name type="scientific">Multifurca ochricompacta</name>
    <dbReference type="NCBI Taxonomy" id="376703"/>
    <lineage>
        <taxon>Eukaryota</taxon>
        <taxon>Fungi</taxon>
        <taxon>Dikarya</taxon>
        <taxon>Basidiomycota</taxon>
        <taxon>Agaricomycotina</taxon>
        <taxon>Agaricomycetes</taxon>
        <taxon>Russulales</taxon>
        <taxon>Russulaceae</taxon>
        <taxon>Multifurca</taxon>
    </lineage>
</organism>
<dbReference type="AlphaFoldDB" id="A0AAD4M2B4"/>
<feature type="transmembrane region" description="Helical" evidence="2">
    <location>
        <begin position="101"/>
        <end position="120"/>
    </location>
</feature>
<proteinExistence type="predicted"/>
<keyword evidence="2" id="KW-1133">Transmembrane helix</keyword>
<keyword evidence="2" id="KW-0472">Membrane</keyword>
<feature type="transmembrane region" description="Helical" evidence="2">
    <location>
        <begin position="132"/>
        <end position="157"/>
    </location>
</feature>
<name>A0AAD4M2B4_9AGAM</name>
<feature type="compositionally biased region" description="Basic and acidic residues" evidence="1">
    <location>
        <begin position="319"/>
        <end position="331"/>
    </location>
</feature>
<feature type="compositionally biased region" description="Low complexity" evidence="1">
    <location>
        <begin position="401"/>
        <end position="415"/>
    </location>
</feature>
<sequence>MSSGRTSSHKRDDLPRELVALPILIKSPFLLFRLVMFCLLVYMSLTALVFAAWNVALTRSKAAAGAPLDGASVLIICTEITTFLCIVAWVFFLLHLLDFKFSYIFTYCTFLNVNITNRALANFKFSFFSTSLAGFECAWTGIFASLQIAASIVITLCSPPPDLCKERTPLSICASTTILIHISWLAAITLLGYFITITALCIAHLRVHPTLWSASVYSILWFANGHHSLDSISRAVNNNDNDNDNDDDDDDAPPMVKALKHKHNSAAPQLPPLGSTSNPAPFLSIVVPRGNLAISTPSPPQRQGVRARTGLEAGVEAETDGKLQHPPDREIPQSQSQPQPQPQLRSPLSPLSDAQSPNASVWWDRLNPGRAGRDHPYHFRRGNSVATAKAAEYRLQFHGATTESEVATTTSPSSEGQQHRELGPSSVVVGAGTPTIITSRELVRDHDHGKKTVVGASELNEDEPIPFGDRSQWVRALQRTGTGYSYQ</sequence>
<feature type="region of interest" description="Disordered" evidence="1">
    <location>
        <begin position="314"/>
        <end position="379"/>
    </location>
</feature>
<feature type="compositionally biased region" description="Acidic residues" evidence="1">
    <location>
        <begin position="241"/>
        <end position="252"/>
    </location>
</feature>
<comment type="caution">
    <text evidence="3">The sequence shown here is derived from an EMBL/GenBank/DDBJ whole genome shotgun (WGS) entry which is preliminary data.</text>
</comment>
<feature type="region of interest" description="Disordered" evidence="1">
    <location>
        <begin position="401"/>
        <end position="427"/>
    </location>
</feature>